<dbReference type="Proteomes" id="UP001607303">
    <property type="component" value="Unassembled WGS sequence"/>
</dbReference>
<dbReference type="EMBL" id="JAYRBN010000054">
    <property type="protein sequence ID" value="KAL2743805.1"/>
    <property type="molecule type" value="Genomic_DNA"/>
</dbReference>
<dbReference type="AlphaFoldDB" id="A0ABD2CFH8"/>
<organism evidence="1 2">
    <name type="scientific">Vespula maculifrons</name>
    <name type="common">Eastern yellow jacket</name>
    <name type="synonym">Wasp</name>
    <dbReference type="NCBI Taxonomy" id="7453"/>
    <lineage>
        <taxon>Eukaryota</taxon>
        <taxon>Metazoa</taxon>
        <taxon>Ecdysozoa</taxon>
        <taxon>Arthropoda</taxon>
        <taxon>Hexapoda</taxon>
        <taxon>Insecta</taxon>
        <taxon>Pterygota</taxon>
        <taxon>Neoptera</taxon>
        <taxon>Endopterygota</taxon>
        <taxon>Hymenoptera</taxon>
        <taxon>Apocrita</taxon>
        <taxon>Aculeata</taxon>
        <taxon>Vespoidea</taxon>
        <taxon>Vespidae</taxon>
        <taxon>Vespinae</taxon>
        <taxon>Vespula</taxon>
    </lineage>
</organism>
<evidence type="ECO:0000313" key="1">
    <source>
        <dbReference type="EMBL" id="KAL2743805.1"/>
    </source>
</evidence>
<evidence type="ECO:0000313" key="2">
    <source>
        <dbReference type="Proteomes" id="UP001607303"/>
    </source>
</evidence>
<gene>
    <name evidence="1" type="ORF">V1477_008063</name>
</gene>
<accession>A0ABD2CFH8</accession>
<keyword evidence="2" id="KW-1185">Reference proteome</keyword>
<name>A0ABD2CFH8_VESMC</name>
<reference evidence="1 2" key="1">
    <citation type="journal article" date="2024" name="Ann. Entomol. Soc. Am.">
        <title>Genomic analyses of the southern and eastern yellowjacket wasps (Hymenoptera: Vespidae) reveal evolutionary signatures of social life.</title>
        <authorList>
            <person name="Catto M.A."/>
            <person name="Caine P.B."/>
            <person name="Orr S.E."/>
            <person name="Hunt B.G."/>
            <person name="Goodisman M.A.D."/>
        </authorList>
    </citation>
    <scope>NUCLEOTIDE SEQUENCE [LARGE SCALE GENOMIC DNA]</scope>
    <source>
        <strain evidence="1">232</strain>
        <tissue evidence="1">Head and thorax</tissue>
    </source>
</reference>
<comment type="caution">
    <text evidence="1">The sequence shown here is derived from an EMBL/GenBank/DDBJ whole genome shotgun (WGS) entry which is preliminary data.</text>
</comment>
<sequence>MYWHRGAITDKTMPHNKSKITLIHKRKKIIQLIKIVIANTVYLQQKQYLQHHRQEEPDTPRRRRKDGNITTSRIITTDDFFTSLLHASKLLAKRITLALYAEINKLFYK</sequence>
<protein>
    <submittedName>
        <fullName evidence="1">Uncharacterized protein</fullName>
    </submittedName>
</protein>
<proteinExistence type="predicted"/>